<dbReference type="Gene3D" id="3.30.530.20">
    <property type="match status" value="1"/>
</dbReference>
<evidence type="ECO:0000313" key="2">
    <source>
        <dbReference type="Proteomes" id="UP000812966"/>
    </source>
</evidence>
<keyword evidence="2" id="KW-1185">Reference proteome</keyword>
<dbReference type="AlphaFoldDB" id="A0A8K0NNE8"/>
<dbReference type="Proteomes" id="UP000812966">
    <property type="component" value="Unassembled WGS sequence"/>
</dbReference>
<dbReference type="PANTHER" id="PTHR39332">
    <property type="entry name" value="BLL4707 PROTEIN"/>
    <property type="match status" value="1"/>
</dbReference>
<dbReference type="Pfam" id="PF10604">
    <property type="entry name" value="Polyketide_cyc2"/>
    <property type="match status" value="1"/>
</dbReference>
<dbReference type="OrthoDB" id="10255646at2759"/>
<reference evidence="1" key="1">
    <citation type="submission" date="2020-04" db="EMBL/GenBank/DDBJ databases">
        <title>Analysis of mating type loci in Filobasidium floriforme.</title>
        <authorList>
            <person name="Nowrousian M."/>
        </authorList>
    </citation>
    <scope>NUCLEOTIDE SEQUENCE</scope>
    <source>
        <strain evidence="1">CBS 6242</strain>
    </source>
</reference>
<dbReference type="PANTHER" id="PTHR39332:SF7">
    <property type="entry name" value="SRPBCC FAMILY PROTEIN"/>
    <property type="match status" value="1"/>
</dbReference>
<proteinExistence type="predicted"/>
<accession>A0A8K0NNE8</accession>
<comment type="caution">
    <text evidence="1">The sequence shown here is derived from an EMBL/GenBank/DDBJ whole genome shotgun (WGS) entry which is preliminary data.</text>
</comment>
<sequence length="153" mass="16692">MPAAGIPVSTNMVESAVIKAPLTDVWHLIKLPSFSQWWSALEKSEVVKGTSDETDIYRFTFKDGTIQEVKQEEHSSLEYFITFSIISSEPALSYTSSLSTIRLFPVTSGAEQGSTFVQWTGSFSGDADAGVLADAKYKRTEGLKDLAAAVSKK</sequence>
<protein>
    <recommendedName>
        <fullName evidence="3">Bet v1-like protein</fullName>
    </recommendedName>
</protein>
<dbReference type="InterPro" id="IPR023393">
    <property type="entry name" value="START-like_dom_sf"/>
</dbReference>
<dbReference type="InterPro" id="IPR019587">
    <property type="entry name" value="Polyketide_cyclase/dehydratase"/>
</dbReference>
<dbReference type="SUPFAM" id="SSF55961">
    <property type="entry name" value="Bet v1-like"/>
    <property type="match status" value="1"/>
</dbReference>
<evidence type="ECO:0000313" key="1">
    <source>
        <dbReference type="EMBL" id="KAG7528651.1"/>
    </source>
</evidence>
<organism evidence="1 2">
    <name type="scientific">Filobasidium floriforme</name>
    <dbReference type="NCBI Taxonomy" id="5210"/>
    <lineage>
        <taxon>Eukaryota</taxon>
        <taxon>Fungi</taxon>
        <taxon>Dikarya</taxon>
        <taxon>Basidiomycota</taxon>
        <taxon>Agaricomycotina</taxon>
        <taxon>Tremellomycetes</taxon>
        <taxon>Filobasidiales</taxon>
        <taxon>Filobasidiaceae</taxon>
        <taxon>Filobasidium</taxon>
    </lineage>
</organism>
<name>A0A8K0NNE8_9TREE</name>
<evidence type="ECO:0008006" key="3">
    <source>
        <dbReference type="Google" id="ProtNLM"/>
    </source>
</evidence>
<gene>
    <name evidence="1" type="ORF">FFLO_06015</name>
</gene>
<dbReference type="EMBL" id="JABELV010000173">
    <property type="protein sequence ID" value="KAG7528651.1"/>
    <property type="molecule type" value="Genomic_DNA"/>
</dbReference>